<gene>
    <name evidence="1" type="ORF">EGH31_1777</name>
</gene>
<accession>A0AAQ1YKL6</accession>
<proteinExistence type="predicted"/>
<dbReference type="AlphaFoldDB" id="A0AAQ1YKL6"/>
<dbReference type="RefSeq" id="WP_243725204.1">
    <property type="nucleotide sequence ID" value="NZ_RWKG01000045.1"/>
</dbReference>
<sequence>MEKKLYIGAHSRGTLTLSNALKVLNTEDNLAKKLLSGTTIKMVGPAANVTRADGYLSQLQTGKERTTSDGSIRIENHASDPVGILGGNPATTSENNLNKSWLQRTADMFSDERLSVHNCHGLGQRQCITDGYRTGGDLKMGNERTIFELNKAKEK</sequence>
<evidence type="ECO:0000313" key="1">
    <source>
        <dbReference type="EMBL" id="TDN40704.1"/>
    </source>
</evidence>
<dbReference type="Proteomes" id="UP000294998">
    <property type="component" value="Unassembled WGS sequence"/>
</dbReference>
<dbReference type="EMBL" id="RWKG01000045">
    <property type="protein sequence ID" value="TDN40704.1"/>
    <property type="molecule type" value="Genomic_DNA"/>
</dbReference>
<reference evidence="1 2" key="1">
    <citation type="submission" date="2018-12" db="EMBL/GenBank/DDBJ databases">
        <authorList>
            <person name="Fluit A.C."/>
        </authorList>
    </citation>
    <scope>NUCLEOTIDE SEQUENCE [LARGE SCALE GENOMIC DNA]</scope>
    <source>
        <strain evidence="1 2">16-549009</strain>
    </source>
</reference>
<protein>
    <submittedName>
        <fullName evidence="1">Large exoproteins involved in heme utilization or adhesion</fullName>
    </submittedName>
</protein>
<comment type="caution">
    <text evidence="1">The sequence shown here is derived from an EMBL/GenBank/DDBJ whole genome shotgun (WGS) entry which is preliminary data.</text>
</comment>
<organism evidence="1 2">
    <name type="scientific">Haemophilus haemolyticus</name>
    <dbReference type="NCBI Taxonomy" id="726"/>
    <lineage>
        <taxon>Bacteria</taxon>
        <taxon>Pseudomonadati</taxon>
        <taxon>Pseudomonadota</taxon>
        <taxon>Gammaproteobacteria</taxon>
        <taxon>Pasteurellales</taxon>
        <taxon>Pasteurellaceae</taxon>
        <taxon>Haemophilus</taxon>
    </lineage>
</organism>
<name>A0AAQ1YKL6_HAEHA</name>
<evidence type="ECO:0000313" key="2">
    <source>
        <dbReference type="Proteomes" id="UP000294998"/>
    </source>
</evidence>